<comment type="caution">
    <text evidence="2">The sequence shown here is derived from an EMBL/GenBank/DDBJ whole genome shotgun (WGS) entry which is preliminary data.</text>
</comment>
<dbReference type="EMBL" id="JACGWO010000003">
    <property type="protein sequence ID" value="KAK4430852.1"/>
    <property type="molecule type" value="Genomic_DNA"/>
</dbReference>
<dbReference type="Proteomes" id="UP001293254">
    <property type="component" value="Unassembled WGS sequence"/>
</dbReference>
<feature type="region of interest" description="Disordered" evidence="1">
    <location>
        <begin position="145"/>
        <end position="231"/>
    </location>
</feature>
<feature type="compositionally biased region" description="Basic and acidic residues" evidence="1">
    <location>
        <begin position="215"/>
        <end position="231"/>
    </location>
</feature>
<evidence type="ECO:0000313" key="3">
    <source>
        <dbReference type="Proteomes" id="UP001293254"/>
    </source>
</evidence>
<gene>
    <name evidence="2" type="ORF">Salat_0847000</name>
</gene>
<protein>
    <submittedName>
        <fullName evidence="2">Uncharacterized protein</fullName>
    </submittedName>
</protein>
<proteinExistence type="predicted"/>
<dbReference type="AlphaFoldDB" id="A0AAE1YIQ6"/>
<feature type="compositionally biased region" description="Polar residues" evidence="1">
    <location>
        <begin position="155"/>
        <end position="165"/>
    </location>
</feature>
<name>A0AAE1YIQ6_9LAMI</name>
<feature type="region of interest" description="Disordered" evidence="1">
    <location>
        <begin position="1"/>
        <end position="45"/>
    </location>
</feature>
<feature type="compositionally biased region" description="Polar residues" evidence="1">
    <location>
        <begin position="31"/>
        <end position="45"/>
    </location>
</feature>
<organism evidence="2 3">
    <name type="scientific">Sesamum alatum</name>
    <dbReference type="NCBI Taxonomy" id="300844"/>
    <lineage>
        <taxon>Eukaryota</taxon>
        <taxon>Viridiplantae</taxon>
        <taxon>Streptophyta</taxon>
        <taxon>Embryophyta</taxon>
        <taxon>Tracheophyta</taxon>
        <taxon>Spermatophyta</taxon>
        <taxon>Magnoliopsida</taxon>
        <taxon>eudicotyledons</taxon>
        <taxon>Gunneridae</taxon>
        <taxon>Pentapetalae</taxon>
        <taxon>asterids</taxon>
        <taxon>lamiids</taxon>
        <taxon>Lamiales</taxon>
        <taxon>Pedaliaceae</taxon>
        <taxon>Sesamum</taxon>
    </lineage>
</organism>
<sequence>MFSESKHHPSQLERGTTVEPSDTGSRKQIIEKSSSTNLKGNITEASYQNYPQEIAEDSEDDFNYDDPIITELLDKDWDKELEMHKKSPNDKAAHFDINSTIIGAEGGKKDTRGALQFSQALKQPALTPAWSVEECESDILAIQQDTSRPLLKGDTSANRTSGIQDTTTTGEEEEETTPIYNRFQTLQNLEEEGTPPLEPQTLLSTEAATQAFEAQDDKSSGQRLSEFGRRD</sequence>
<evidence type="ECO:0000313" key="2">
    <source>
        <dbReference type="EMBL" id="KAK4430852.1"/>
    </source>
</evidence>
<feature type="compositionally biased region" description="Basic and acidic residues" evidence="1">
    <location>
        <begin position="1"/>
        <end position="11"/>
    </location>
</feature>
<keyword evidence="3" id="KW-1185">Reference proteome</keyword>
<accession>A0AAE1YIQ6</accession>
<reference evidence="2" key="1">
    <citation type="submission" date="2020-06" db="EMBL/GenBank/DDBJ databases">
        <authorList>
            <person name="Li T."/>
            <person name="Hu X."/>
            <person name="Zhang T."/>
            <person name="Song X."/>
            <person name="Zhang H."/>
            <person name="Dai N."/>
            <person name="Sheng W."/>
            <person name="Hou X."/>
            <person name="Wei L."/>
        </authorList>
    </citation>
    <scope>NUCLEOTIDE SEQUENCE</scope>
    <source>
        <strain evidence="2">3651</strain>
        <tissue evidence="2">Leaf</tissue>
    </source>
</reference>
<reference evidence="2" key="2">
    <citation type="journal article" date="2024" name="Plant">
        <title>Genomic evolution and insights into agronomic trait innovations of Sesamum species.</title>
        <authorList>
            <person name="Miao H."/>
            <person name="Wang L."/>
            <person name="Qu L."/>
            <person name="Liu H."/>
            <person name="Sun Y."/>
            <person name="Le M."/>
            <person name="Wang Q."/>
            <person name="Wei S."/>
            <person name="Zheng Y."/>
            <person name="Lin W."/>
            <person name="Duan Y."/>
            <person name="Cao H."/>
            <person name="Xiong S."/>
            <person name="Wang X."/>
            <person name="Wei L."/>
            <person name="Li C."/>
            <person name="Ma Q."/>
            <person name="Ju M."/>
            <person name="Zhao R."/>
            <person name="Li G."/>
            <person name="Mu C."/>
            <person name="Tian Q."/>
            <person name="Mei H."/>
            <person name="Zhang T."/>
            <person name="Gao T."/>
            <person name="Zhang H."/>
        </authorList>
    </citation>
    <scope>NUCLEOTIDE SEQUENCE</scope>
    <source>
        <strain evidence="2">3651</strain>
    </source>
</reference>
<evidence type="ECO:0000256" key="1">
    <source>
        <dbReference type="SAM" id="MobiDB-lite"/>
    </source>
</evidence>
<feature type="compositionally biased region" description="Polar residues" evidence="1">
    <location>
        <begin position="178"/>
        <end position="188"/>
    </location>
</feature>